<dbReference type="HOGENOM" id="CLU_723996_0_0_1"/>
<dbReference type="EMBL" id="KN823000">
    <property type="protein sequence ID" value="KIO27996.1"/>
    <property type="molecule type" value="Genomic_DNA"/>
</dbReference>
<name>A0A0C3QKQ3_9AGAM</name>
<dbReference type="OrthoDB" id="3213567at2759"/>
<proteinExistence type="predicted"/>
<reference evidence="2" key="2">
    <citation type="submission" date="2015-01" db="EMBL/GenBank/DDBJ databases">
        <title>Evolutionary Origins and Diversification of the Mycorrhizal Mutualists.</title>
        <authorList>
            <consortium name="DOE Joint Genome Institute"/>
            <consortium name="Mycorrhizal Genomics Consortium"/>
            <person name="Kohler A."/>
            <person name="Kuo A."/>
            <person name="Nagy L.G."/>
            <person name="Floudas D."/>
            <person name="Copeland A."/>
            <person name="Barry K.W."/>
            <person name="Cichocki N."/>
            <person name="Veneault-Fourrey C."/>
            <person name="LaButti K."/>
            <person name="Lindquist E.A."/>
            <person name="Lipzen A."/>
            <person name="Lundell T."/>
            <person name="Morin E."/>
            <person name="Murat C."/>
            <person name="Riley R."/>
            <person name="Ohm R."/>
            <person name="Sun H."/>
            <person name="Tunlid A."/>
            <person name="Henrissat B."/>
            <person name="Grigoriev I.V."/>
            <person name="Hibbett D.S."/>
            <person name="Martin F."/>
        </authorList>
    </citation>
    <scope>NUCLEOTIDE SEQUENCE [LARGE SCALE GENOMIC DNA]</scope>
    <source>
        <strain evidence="2">MUT 4182</strain>
    </source>
</reference>
<protein>
    <recommendedName>
        <fullName evidence="3">F-box domain-containing protein</fullName>
    </recommendedName>
</protein>
<dbReference type="AlphaFoldDB" id="A0A0C3QKQ3"/>
<dbReference type="Proteomes" id="UP000054248">
    <property type="component" value="Unassembled WGS sequence"/>
</dbReference>
<accession>A0A0C3QKQ3</accession>
<gene>
    <name evidence="1" type="ORF">M407DRAFT_22764</name>
</gene>
<evidence type="ECO:0000313" key="1">
    <source>
        <dbReference type="EMBL" id="KIO27996.1"/>
    </source>
</evidence>
<organism evidence="1 2">
    <name type="scientific">Tulasnella calospora MUT 4182</name>
    <dbReference type="NCBI Taxonomy" id="1051891"/>
    <lineage>
        <taxon>Eukaryota</taxon>
        <taxon>Fungi</taxon>
        <taxon>Dikarya</taxon>
        <taxon>Basidiomycota</taxon>
        <taxon>Agaricomycotina</taxon>
        <taxon>Agaricomycetes</taxon>
        <taxon>Cantharellales</taxon>
        <taxon>Tulasnellaceae</taxon>
        <taxon>Tulasnella</taxon>
    </lineage>
</organism>
<dbReference type="SUPFAM" id="SSF52047">
    <property type="entry name" value="RNI-like"/>
    <property type="match status" value="1"/>
</dbReference>
<evidence type="ECO:0000313" key="2">
    <source>
        <dbReference type="Proteomes" id="UP000054248"/>
    </source>
</evidence>
<evidence type="ECO:0008006" key="3">
    <source>
        <dbReference type="Google" id="ProtNLM"/>
    </source>
</evidence>
<reference evidence="1 2" key="1">
    <citation type="submission" date="2014-04" db="EMBL/GenBank/DDBJ databases">
        <authorList>
            <consortium name="DOE Joint Genome Institute"/>
            <person name="Kuo A."/>
            <person name="Girlanda M."/>
            <person name="Perotto S."/>
            <person name="Kohler A."/>
            <person name="Nagy L.G."/>
            <person name="Floudas D."/>
            <person name="Copeland A."/>
            <person name="Barry K.W."/>
            <person name="Cichocki N."/>
            <person name="Veneault-Fourrey C."/>
            <person name="LaButti K."/>
            <person name="Lindquist E.A."/>
            <person name="Lipzen A."/>
            <person name="Lundell T."/>
            <person name="Morin E."/>
            <person name="Murat C."/>
            <person name="Sun H."/>
            <person name="Tunlid A."/>
            <person name="Henrissat B."/>
            <person name="Grigoriev I.V."/>
            <person name="Hibbett D.S."/>
            <person name="Martin F."/>
            <person name="Nordberg H.P."/>
            <person name="Cantor M.N."/>
            <person name="Hua S.X."/>
        </authorList>
    </citation>
    <scope>NUCLEOTIDE SEQUENCE [LARGE SCALE GENOMIC DNA]</scope>
    <source>
        <strain evidence="1 2">MUT 4182</strain>
    </source>
</reference>
<sequence length="382" mass="43113">MNKRLKSRLNGLLALVSYTASRLRSLDMRVCLSDADHDWTQINTCFQQLETTHLQNLRVEIVTFHERTSSPHRTFLIPQMANQLGTLSLSNITPDLSSLSTLSSIKSLTISSKWFWDSPYKTLIQVLNASYSLEELTLTRTAALTYGPRRSPSSLPTIPSVNLPLLRHFTLKNVENDFVALLLTNVIAPELDGFVLEQTEGLNAADPNLRFAWDQIPSSPSFHSVVSLDIDIHLAVVAHKDQLAVFLAKLFPNVKRVCTPWKTGRQFVQAWTSHWTPITAPNAVGRVSSWPELREMVLTGQDRVACSKNCPTLLEDICQLLQTREKHGLPPFDLLHFEVCESVKTWEGYPVACHRLRQLLSGPKALDIVFLEEEDSSEWCSK</sequence>
<keyword evidence="2" id="KW-1185">Reference proteome</keyword>